<reference evidence="9" key="1">
    <citation type="submission" date="2025-08" db="UniProtKB">
        <authorList>
            <consortium name="Ensembl"/>
        </authorList>
    </citation>
    <scope>IDENTIFICATION</scope>
</reference>
<dbReference type="InterPro" id="IPR018159">
    <property type="entry name" value="Spectrin/alpha-actinin"/>
</dbReference>
<dbReference type="InterPro" id="IPR014837">
    <property type="entry name" value="EF-hand_Ca_insen"/>
</dbReference>
<dbReference type="SUPFAM" id="SSF46966">
    <property type="entry name" value="Spectrin repeat"/>
    <property type="match status" value="4"/>
</dbReference>
<keyword evidence="6" id="KW-0175">Coiled coil</keyword>
<organism evidence="9 10">
    <name type="scientific">Gadus morhua</name>
    <name type="common">Atlantic cod</name>
    <dbReference type="NCBI Taxonomy" id="8049"/>
    <lineage>
        <taxon>Eukaryota</taxon>
        <taxon>Metazoa</taxon>
        <taxon>Chordata</taxon>
        <taxon>Craniata</taxon>
        <taxon>Vertebrata</taxon>
        <taxon>Euteleostomi</taxon>
        <taxon>Actinopterygii</taxon>
        <taxon>Neopterygii</taxon>
        <taxon>Teleostei</taxon>
        <taxon>Neoteleostei</taxon>
        <taxon>Acanthomorphata</taxon>
        <taxon>Zeiogadaria</taxon>
        <taxon>Gadariae</taxon>
        <taxon>Gadiformes</taxon>
        <taxon>Gadoidei</taxon>
        <taxon>Gadidae</taxon>
        <taxon>Gadus</taxon>
    </lineage>
</organism>
<dbReference type="SUPFAM" id="SSF47473">
    <property type="entry name" value="EF-hand"/>
    <property type="match status" value="2"/>
</dbReference>
<dbReference type="Pfam" id="PF00307">
    <property type="entry name" value="CH"/>
    <property type="match status" value="2"/>
</dbReference>
<dbReference type="GeneTree" id="ENSGT00940000155548"/>
<dbReference type="AlphaFoldDB" id="A0A8C5FR27"/>
<evidence type="ECO:0000259" key="8">
    <source>
        <dbReference type="PROSITE" id="PS50222"/>
    </source>
</evidence>
<reference evidence="9" key="2">
    <citation type="submission" date="2025-09" db="UniProtKB">
        <authorList>
            <consortium name="Ensembl"/>
        </authorList>
    </citation>
    <scope>IDENTIFICATION</scope>
</reference>
<evidence type="ECO:0000313" key="9">
    <source>
        <dbReference type="Ensembl" id="ENSGMOP00000055185.1"/>
    </source>
</evidence>
<dbReference type="SMART" id="SM01184">
    <property type="entry name" value="efhand_Ca_insen"/>
    <property type="match status" value="1"/>
</dbReference>
<evidence type="ECO:0000259" key="7">
    <source>
        <dbReference type="PROSITE" id="PS50021"/>
    </source>
</evidence>
<dbReference type="InterPro" id="IPR001715">
    <property type="entry name" value="CH_dom"/>
</dbReference>
<name>A0A8C5FR27_GADMO</name>
<feature type="domain" description="EF-hand" evidence="8">
    <location>
        <begin position="805"/>
        <end position="840"/>
    </location>
</feature>
<dbReference type="GO" id="GO:0003779">
    <property type="term" value="F:actin binding"/>
    <property type="evidence" value="ECO:0007669"/>
    <property type="project" value="UniProtKB-KW"/>
</dbReference>
<dbReference type="SMART" id="SM00033">
    <property type="entry name" value="CH"/>
    <property type="match status" value="2"/>
</dbReference>
<dbReference type="CDD" id="cd21216">
    <property type="entry name" value="CH_ACTN_rpt2"/>
    <property type="match status" value="1"/>
</dbReference>
<dbReference type="PROSITE" id="PS00020">
    <property type="entry name" value="ACTININ_2"/>
    <property type="match status" value="1"/>
</dbReference>
<evidence type="ECO:0000256" key="5">
    <source>
        <dbReference type="ARBA" id="ARBA00023203"/>
    </source>
</evidence>
<proteinExistence type="inferred from homology"/>
<dbReference type="PROSITE" id="PS50222">
    <property type="entry name" value="EF_HAND_2"/>
    <property type="match status" value="1"/>
</dbReference>
<evidence type="ECO:0000256" key="2">
    <source>
        <dbReference type="ARBA" id="ARBA00022723"/>
    </source>
</evidence>
<dbReference type="InterPro" id="IPR011992">
    <property type="entry name" value="EF-hand-dom_pair"/>
</dbReference>
<dbReference type="GO" id="GO:0005509">
    <property type="term" value="F:calcium ion binding"/>
    <property type="evidence" value="ECO:0007669"/>
    <property type="project" value="InterPro"/>
</dbReference>
<dbReference type="Ensembl" id="ENSGMOT00000071817.1">
    <property type="protein sequence ID" value="ENSGMOP00000055185.1"/>
    <property type="gene ID" value="ENSGMOG00000007919.2"/>
</dbReference>
<keyword evidence="5" id="KW-0009">Actin-binding</keyword>
<keyword evidence="2" id="KW-0479">Metal-binding</keyword>
<protein>
    <recommendedName>
        <fullName evidence="11">Actinin, alpha 4</fullName>
    </recommendedName>
</protein>
<dbReference type="InterPro" id="IPR036872">
    <property type="entry name" value="CH_dom_sf"/>
</dbReference>
<sequence>ISTLLQPDIPVRSRRTPAVYQADMVDYHAANNQQYTAEGTPIYMEQENDWDRDLLLDPAWEKQQRKTFTAWCNSHLRKAGTQIDSIEEDFRDGLKLMLLLEVISGERLPKPERGKMRVHKINNVNKALDFIASKGVKLVSIGAEEIVDGNAKMTLGMIWTIILRFAIQDISVDETSAKEGLLLWCQRKTAPYKNVNVQNFHISWKDGLAFNALIHRHRPELIDYDKLRKDDPLTNLNNAFEVAEKYLDIPKMMDAEDIVGTLRPDEKAIMTYVSCFYHAFSGAQKAETAANRICKVLAVNQENEHLMEDYEKLASDLLEWIRRTIPWLENRAPEKTMAEMQQKLEDFRDYRRVHKPPKVQEKCQLEINFNTLQTKLRLSNRPAFMPSEGRMVSDINGSWHALEGAEKGYEEWLLNEIRRLERLDHLAEKFRQKATIHEAWTDGKEAMLTQKDYATATLSEVKALLRKHEAFESDLAAHQDRVEQIAAIAQELNELDYYDSPSVNARCQNICEQWDSLGSLTQNRRESLERTEKQLESIDELYLEYAKRAAPFNNWMEGAMEDLQDMFIVHNIEEIQGLITAHEQFKSTLPDANKEREAIQAIQAEVQKIAQHNGINLSGTNPYTSITPESIDSKWEKVQRLVPQRDQALQEELAKQQSNDHLRRQFATQANMVGPWIQTKMEEIGRISIEMNGTLEDQLTHLREYEQSIIEYKPHIDRLEGDHQLIQEALIFDNKYTAYTMEHLRVGWEQLLTTIARTINEIDNQILTRDAKGISQEQLHEYRTSFNHFDKVREFKACLISLGYDGDAEFARIMGIVDPNSSGAVTFQAFIDFMSRETTDTDTADQVIASFKILAGDKNFITAEELRRELPADQAEYCIARMAPYGGPDGVPGALDYMSFSTALYGESDL</sequence>
<keyword evidence="10" id="KW-1185">Reference proteome</keyword>
<dbReference type="Gene3D" id="1.20.58.60">
    <property type="match status" value="4"/>
</dbReference>
<feature type="coiled-coil region" evidence="6">
    <location>
        <begin position="461"/>
        <end position="495"/>
    </location>
</feature>
<evidence type="ECO:0000256" key="1">
    <source>
        <dbReference type="ARBA" id="ARBA00010255"/>
    </source>
</evidence>
<dbReference type="InterPro" id="IPR001589">
    <property type="entry name" value="Actinin_actin-bd_CS"/>
</dbReference>
<keyword evidence="4" id="KW-0106">Calcium</keyword>
<dbReference type="Proteomes" id="UP000694546">
    <property type="component" value="Chromosome 16"/>
</dbReference>
<comment type="similarity">
    <text evidence="1">Belongs to the alpha-actinin family.</text>
</comment>
<evidence type="ECO:0000256" key="4">
    <source>
        <dbReference type="ARBA" id="ARBA00022837"/>
    </source>
</evidence>
<dbReference type="SMART" id="SM00150">
    <property type="entry name" value="SPEC"/>
    <property type="match status" value="2"/>
</dbReference>
<evidence type="ECO:0008006" key="11">
    <source>
        <dbReference type="Google" id="ProtNLM"/>
    </source>
</evidence>
<dbReference type="PANTHER" id="PTHR11915">
    <property type="entry name" value="SPECTRIN/FILAMIN RELATED CYTOSKELETAL PROTEIN"/>
    <property type="match status" value="1"/>
</dbReference>
<feature type="domain" description="Calponin-homology (CH)" evidence="7">
    <location>
        <begin position="62"/>
        <end position="166"/>
    </location>
</feature>
<dbReference type="CDD" id="cd21214">
    <property type="entry name" value="CH_ACTN_rpt1"/>
    <property type="match status" value="1"/>
</dbReference>
<dbReference type="PROSITE" id="PS00019">
    <property type="entry name" value="ACTININ_1"/>
    <property type="match status" value="1"/>
</dbReference>
<accession>A0A8C5FR27</accession>
<dbReference type="Pfam" id="PF08726">
    <property type="entry name" value="EFhand_Ca_insen"/>
    <property type="match status" value="1"/>
</dbReference>
<evidence type="ECO:0000256" key="3">
    <source>
        <dbReference type="ARBA" id="ARBA00022737"/>
    </source>
</evidence>
<evidence type="ECO:0000256" key="6">
    <source>
        <dbReference type="SAM" id="Coils"/>
    </source>
</evidence>
<dbReference type="Gene3D" id="1.10.238.10">
    <property type="entry name" value="EF-hand"/>
    <property type="match status" value="2"/>
</dbReference>
<keyword evidence="3" id="KW-0677">Repeat</keyword>
<dbReference type="Gene3D" id="1.10.418.10">
    <property type="entry name" value="Calponin-like domain"/>
    <property type="match status" value="2"/>
</dbReference>
<dbReference type="InterPro" id="IPR002048">
    <property type="entry name" value="EF_hand_dom"/>
</dbReference>
<dbReference type="SUPFAM" id="SSF47576">
    <property type="entry name" value="Calponin-homology domain, CH-domain"/>
    <property type="match status" value="1"/>
</dbReference>
<dbReference type="CDD" id="cd00176">
    <property type="entry name" value="SPEC"/>
    <property type="match status" value="1"/>
</dbReference>
<dbReference type="Pfam" id="PF00435">
    <property type="entry name" value="Spectrin"/>
    <property type="match status" value="4"/>
</dbReference>
<dbReference type="PROSITE" id="PS50021">
    <property type="entry name" value="CH"/>
    <property type="match status" value="2"/>
</dbReference>
<feature type="domain" description="Calponin-homology (CH)" evidence="7">
    <location>
        <begin position="175"/>
        <end position="281"/>
    </location>
</feature>
<evidence type="ECO:0000313" key="10">
    <source>
        <dbReference type="Proteomes" id="UP000694546"/>
    </source>
</evidence>
<dbReference type="InterPro" id="IPR002017">
    <property type="entry name" value="Spectrin_repeat"/>
</dbReference>